<dbReference type="SUPFAM" id="SSF54106">
    <property type="entry name" value="LysM domain"/>
    <property type="match status" value="1"/>
</dbReference>
<feature type="region of interest" description="Disordered" evidence="1">
    <location>
        <begin position="1"/>
        <end position="64"/>
    </location>
</feature>
<reference evidence="4" key="1">
    <citation type="journal article" date="2019" name="Int. J. Syst. Evol. Microbiol.">
        <title>The Global Catalogue of Microorganisms (GCM) 10K type strain sequencing project: providing services to taxonomists for standard genome sequencing and annotation.</title>
        <authorList>
            <consortium name="The Broad Institute Genomics Platform"/>
            <consortium name="The Broad Institute Genome Sequencing Center for Infectious Disease"/>
            <person name="Wu L."/>
            <person name="Ma J."/>
        </authorList>
    </citation>
    <scope>NUCLEOTIDE SEQUENCE [LARGE SCALE GENOMIC DNA]</scope>
    <source>
        <strain evidence="4">CGMCC 1.8985</strain>
    </source>
</reference>
<dbReference type="CDD" id="cd00118">
    <property type="entry name" value="LysM"/>
    <property type="match status" value="1"/>
</dbReference>
<dbReference type="InterPro" id="IPR036779">
    <property type="entry name" value="LysM_dom_sf"/>
</dbReference>
<feature type="compositionally biased region" description="Basic and acidic residues" evidence="1">
    <location>
        <begin position="96"/>
        <end position="106"/>
    </location>
</feature>
<gene>
    <name evidence="3" type="ORF">GCM10011394_00490</name>
</gene>
<dbReference type="Pfam" id="PF01476">
    <property type="entry name" value="LysM"/>
    <property type="match status" value="1"/>
</dbReference>
<dbReference type="PANTHER" id="PTHR34700">
    <property type="entry name" value="POTASSIUM BINDING PROTEIN KBP"/>
    <property type="match status" value="1"/>
</dbReference>
<dbReference type="Gene3D" id="3.10.350.10">
    <property type="entry name" value="LysM domain"/>
    <property type="match status" value="1"/>
</dbReference>
<keyword evidence="4" id="KW-1185">Reference proteome</keyword>
<dbReference type="InterPro" id="IPR052196">
    <property type="entry name" value="Bact_Kbp"/>
</dbReference>
<proteinExistence type="predicted"/>
<dbReference type="PROSITE" id="PS51782">
    <property type="entry name" value="LYSM"/>
    <property type="match status" value="1"/>
</dbReference>
<feature type="compositionally biased region" description="Polar residues" evidence="1">
    <location>
        <begin position="1"/>
        <end position="11"/>
    </location>
</feature>
<feature type="compositionally biased region" description="Polar residues" evidence="1">
    <location>
        <begin position="48"/>
        <end position="59"/>
    </location>
</feature>
<evidence type="ECO:0000259" key="2">
    <source>
        <dbReference type="PROSITE" id="PS51782"/>
    </source>
</evidence>
<sequence length="120" mass="12942">MSNRQNPNDPDSLSLKPGGTASGNKPDFSNVKSSVRSTEAEAAKPDFSNVQSSVRSTEATVGETGYTVQEGDTLSHIAKAHYGKASQWRRIFDANRDQLDDPDRIKPGQVLKIPAAPSEN</sequence>
<dbReference type="InterPro" id="IPR018392">
    <property type="entry name" value="LysM"/>
</dbReference>
<feature type="region of interest" description="Disordered" evidence="1">
    <location>
        <begin position="96"/>
        <end position="120"/>
    </location>
</feature>
<evidence type="ECO:0000313" key="3">
    <source>
        <dbReference type="EMBL" id="GGJ95660.1"/>
    </source>
</evidence>
<evidence type="ECO:0000256" key="1">
    <source>
        <dbReference type="SAM" id="MobiDB-lite"/>
    </source>
</evidence>
<protein>
    <submittedName>
        <fullName evidence="3">Peptidoglycan-binding protein LysM</fullName>
    </submittedName>
</protein>
<accession>A0ABQ2E5F3</accession>
<name>A0ABQ2E5F3_9GAMM</name>
<dbReference type="RefSeq" id="WP_132985970.1">
    <property type="nucleotide sequence ID" value="NZ_BMME01000001.1"/>
</dbReference>
<dbReference type="Proteomes" id="UP000599009">
    <property type="component" value="Unassembled WGS sequence"/>
</dbReference>
<dbReference type="PANTHER" id="PTHR34700:SF4">
    <property type="entry name" value="PHAGE-LIKE ELEMENT PBSX PROTEIN XKDP"/>
    <property type="match status" value="1"/>
</dbReference>
<feature type="domain" description="LysM" evidence="2">
    <location>
        <begin position="64"/>
        <end position="113"/>
    </location>
</feature>
<evidence type="ECO:0000313" key="4">
    <source>
        <dbReference type="Proteomes" id="UP000599009"/>
    </source>
</evidence>
<dbReference type="EMBL" id="BMME01000001">
    <property type="protein sequence ID" value="GGJ95660.1"/>
    <property type="molecule type" value="Genomic_DNA"/>
</dbReference>
<dbReference type="SMART" id="SM00257">
    <property type="entry name" value="LysM"/>
    <property type="match status" value="1"/>
</dbReference>
<organism evidence="3 4">
    <name type="scientific">Luteimonas terricola</name>
    <dbReference type="NCBI Taxonomy" id="645597"/>
    <lineage>
        <taxon>Bacteria</taxon>
        <taxon>Pseudomonadati</taxon>
        <taxon>Pseudomonadota</taxon>
        <taxon>Gammaproteobacteria</taxon>
        <taxon>Lysobacterales</taxon>
        <taxon>Lysobacteraceae</taxon>
        <taxon>Luteimonas</taxon>
    </lineage>
</organism>
<comment type="caution">
    <text evidence="3">The sequence shown here is derived from an EMBL/GenBank/DDBJ whole genome shotgun (WGS) entry which is preliminary data.</text>
</comment>